<sequence>MLLSAIIPISMRVNLDMAKIAYTTFIENDNSRMPGCAVRNSDLPEELGRIE</sequence>
<dbReference type="EMBL" id="NBIV01000385">
    <property type="protein sequence ID" value="PXF39997.1"/>
    <property type="molecule type" value="Genomic_DNA"/>
</dbReference>
<evidence type="ECO:0000313" key="2">
    <source>
        <dbReference type="Proteomes" id="UP000247409"/>
    </source>
</evidence>
<comment type="caution">
    <text evidence="1">The sequence shown here is derived from an EMBL/GenBank/DDBJ whole genome shotgun (WGS) entry which is preliminary data.</text>
</comment>
<dbReference type="Proteomes" id="UP000247409">
    <property type="component" value="Unassembled WGS sequence"/>
</dbReference>
<keyword evidence="2" id="KW-1185">Reference proteome</keyword>
<dbReference type="STRING" id="448386.A0A2V3ID51"/>
<name>A0A2V3ID51_9FLOR</name>
<dbReference type="AlphaFoldDB" id="A0A2V3ID51"/>
<protein>
    <submittedName>
        <fullName evidence="1">Putative phospholipid-transporting ATPase IIA</fullName>
    </submittedName>
</protein>
<proteinExistence type="predicted"/>
<reference evidence="1 2" key="1">
    <citation type="journal article" date="2018" name="Mol. Biol. Evol.">
        <title>Analysis of the draft genome of the red seaweed Gracilariopsis chorda provides insights into genome size evolution in Rhodophyta.</title>
        <authorList>
            <person name="Lee J."/>
            <person name="Yang E.C."/>
            <person name="Graf L."/>
            <person name="Yang J.H."/>
            <person name="Qiu H."/>
            <person name="Zel Zion U."/>
            <person name="Chan C.X."/>
            <person name="Stephens T.G."/>
            <person name="Weber A.P.M."/>
            <person name="Boo G.H."/>
            <person name="Boo S.M."/>
            <person name="Kim K.M."/>
            <person name="Shin Y."/>
            <person name="Jung M."/>
            <person name="Lee S.J."/>
            <person name="Yim H.S."/>
            <person name="Lee J.H."/>
            <person name="Bhattacharya D."/>
            <person name="Yoon H.S."/>
        </authorList>
    </citation>
    <scope>NUCLEOTIDE SEQUENCE [LARGE SCALE GENOMIC DNA]</scope>
    <source>
        <strain evidence="1 2">SKKU-2015</strain>
        <tissue evidence="1">Whole body</tissue>
    </source>
</reference>
<accession>A0A2V3ID51</accession>
<gene>
    <name evidence="1" type="ORF">BWQ96_10289</name>
</gene>
<organism evidence="1 2">
    <name type="scientific">Gracilariopsis chorda</name>
    <dbReference type="NCBI Taxonomy" id="448386"/>
    <lineage>
        <taxon>Eukaryota</taxon>
        <taxon>Rhodophyta</taxon>
        <taxon>Florideophyceae</taxon>
        <taxon>Rhodymeniophycidae</taxon>
        <taxon>Gracilariales</taxon>
        <taxon>Gracilariaceae</taxon>
        <taxon>Gracilariopsis</taxon>
    </lineage>
</organism>
<dbReference type="OrthoDB" id="377733at2759"/>
<evidence type="ECO:0000313" key="1">
    <source>
        <dbReference type="EMBL" id="PXF39997.1"/>
    </source>
</evidence>